<protein>
    <submittedName>
        <fullName evidence="1">Helix-turn-helix domain-containing protein</fullName>
    </submittedName>
</protein>
<comment type="caution">
    <text evidence="1">The sequence shown here is derived from an EMBL/GenBank/DDBJ whole genome shotgun (WGS) entry which is preliminary data.</text>
</comment>
<dbReference type="RefSeq" id="WP_124915916.1">
    <property type="nucleotide sequence ID" value="NZ_JBHEEQ010000008.1"/>
</dbReference>
<dbReference type="EMBL" id="JAAVLN010000002">
    <property type="protein sequence ID" value="NKC04055.1"/>
    <property type="molecule type" value="Genomic_DNA"/>
</dbReference>
<keyword evidence="2" id="KW-1185">Reference proteome</keyword>
<accession>A0ABX1DTA8</accession>
<proteinExistence type="predicted"/>
<evidence type="ECO:0000313" key="1">
    <source>
        <dbReference type="EMBL" id="NKC04055.1"/>
    </source>
</evidence>
<evidence type="ECO:0000313" key="2">
    <source>
        <dbReference type="Proteomes" id="UP000704467"/>
    </source>
</evidence>
<organism evidence="1 2">
    <name type="scientific">Brucella haematophila</name>
    <dbReference type="NCBI Taxonomy" id="419474"/>
    <lineage>
        <taxon>Bacteria</taxon>
        <taxon>Pseudomonadati</taxon>
        <taxon>Pseudomonadota</taxon>
        <taxon>Alphaproteobacteria</taxon>
        <taxon>Hyphomicrobiales</taxon>
        <taxon>Brucellaceae</taxon>
        <taxon>Brucella/Ochrobactrum group</taxon>
        <taxon>Brucella</taxon>
    </lineage>
</organism>
<name>A0ABX1DTA8_9HYPH</name>
<gene>
    <name evidence="1" type="ORF">HED55_14855</name>
</gene>
<sequence>MKAGNDNLADDMLVGAKAIASFSGFGERTVYHLAKTGVLPTFKVGDLVCARKSKLLAFIEKQEAA</sequence>
<reference evidence="1 2" key="1">
    <citation type="submission" date="2020-03" db="EMBL/GenBank/DDBJ databases">
        <title>Whole genome sequencing of clinical and environmental type strains of Ochrobactrum.</title>
        <authorList>
            <person name="Dharne M."/>
        </authorList>
    </citation>
    <scope>NUCLEOTIDE SEQUENCE [LARGE SCALE GENOMIC DNA]</scope>
    <source>
        <strain evidence="1 2">CIP 109452</strain>
    </source>
</reference>
<dbReference type="Proteomes" id="UP000704467">
    <property type="component" value="Unassembled WGS sequence"/>
</dbReference>